<dbReference type="InterPro" id="IPR009348">
    <property type="entry name" value="NPR2-like"/>
</dbReference>
<comment type="caution">
    <text evidence="2">The sequence shown here is derived from an EMBL/GenBank/DDBJ whole genome shotgun (WGS) entry which is preliminary data.</text>
</comment>
<proteinExistence type="inferred from homology"/>
<dbReference type="GO" id="GO:1904262">
    <property type="term" value="P:negative regulation of TORC1 signaling"/>
    <property type="evidence" value="ECO:0007669"/>
    <property type="project" value="TreeGrafter"/>
</dbReference>
<dbReference type="PANTHER" id="PTHR12991">
    <property type="entry name" value="NITROGEN PERMEASE REGULATOR 2/TUMOR SUPPRESSOR CANDIDATE 4"/>
    <property type="match status" value="1"/>
</dbReference>
<evidence type="ECO:0000256" key="1">
    <source>
        <dbReference type="ARBA" id="ARBA00008433"/>
    </source>
</evidence>
<accession>A0A922I3G2</accession>
<gene>
    <name evidence="2" type="primary">NPRL2</name>
    <name evidence="2" type="ORF">DERF_004994</name>
</gene>
<evidence type="ECO:0000313" key="3">
    <source>
        <dbReference type="Proteomes" id="UP000790347"/>
    </source>
</evidence>
<evidence type="ECO:0000313" key="2">
    <source>
        <dbReference type="EMBL" id="KAH9521326.1"/>
    </source>
</evidence>
<dbReference type="GO" id="GO:0005774">
    <property type="term" value="C:vacuolar membrane"/>
    <property type="evidence" value="ECO:0007669"/>
    <property type="project" value="TreeGrafter"/>
</dbReference>
<reference evidence="2" key="2">
    <citation type="journal article" date="2022" name="Res Sq">
        <title>Comparative Genomics Reveals Insights into the Divergent Evolution of Astigmatic Mites and Household Pest Adaptations.</title>
        <authorList>
            <person name="Xiong Q."/>
            <person name="Wan A.T.-Y."/>
            <person name="Liu X.-Y."/>
            <person name="Fung C.S.-H."/>
            <person name="Xiao X."/>
            <person name="Malainual N."/>
            <person name="Hou J."/>
            <person name="Wang L."/>
            <person name="Wang M."/>
            <person name="Yang K."/>
            <person name="Cui Y."/>
            <person name="Leung E."/>
            <person name="Nong W."/>
            <person name="Shin S.-K."/>
            <person name="Au S."/>
            <person name="Jeong K.Y."/>
            <person name="Chew F.T."/>
            <person name="Hui J."/>
            <person name="Leung T.F."/>
            <person name="Tungtrongchitr A."/>
            <person name="Zhong N."/>
            <person name="Liu Z."/>
            <person name="Tsui S."/>
        </authorList>
    </citation>
    <scope>NUCLEOTIDE SEQUENCE</scope>
    <source>
        <strain evidence="2">Derf</strain>
        <tissue evidence="2">Whole organism</tissue>
    </source>
</reference>
<dbReference type="Pfam" id="PF06218">
    <property type="entry name" value="NPR2"/>
    <property type="match status" value="3"/>
</dbReference>
<comment type="similarity">
    <text evidence="1">Belongs to the NPR2 family.</text>
</comment>
<keyword evidence="3" id="KW-1185">Reference proteome</keyword>
<dbReference type="AlphaFoldDB" id="A0A922I3G2"/>
<dbReference type="GO" id="GO:0010508">
    <property type="term" value="P:positive regulation of autophagy"/>
    <property type="evidence" value="ECO:0007669"/>
    <property type="project" value="TreeGrafter"/>
</dbReference>
<reference evidence="2" key="1">
    <citation type="submission" date="2013-05" db="EMBL/GenBank/DDBJ databases">
        <authorList>
            <person name="Yim A.K.Y."/>
            <person name="Chan T.F."/>
            <person name="Ji K.M."/>
            <person name="Liu X.Y."/>
            <person name="Zhou J.W."/>
            <person name="Li R.Q."/>
            <person name="Yang K.Y."/>
            <person name="Li J."/>
            <person name="Li M."/>
            <person name="Law P.T.W."/>
            <person name="Wu Y.L."/>
            <person name="Cai Z.L."/>
            <person name="Qin H."/>
            <person name="Bao Y."/>
            <person name="Leung R.K.K."/>
            <person name="Ng P.K.S."/>
            <person name="Zou J."/>
            <person name="Zhong X.J."/>
            <person name="Ran P.X."/>
            <person name="Zhong N.S."/>
            <person name="Liu Z.G."/>
            <person name="Tsui S.K.W."/>
        </authorList>
    </citation>
    <scope>NUCLEOTIDE SEQUENCE</scope>
    <source>
        <strain evidence="2">Derf</strain>
        <tissue evidence="2">Whole organism</tissue>
    </source>
</reference>
<dbReference type="PANTHER" id="PTHR12991:SF10">
    <property type="entry name" value="GATOR COMPLEX PROTEIN NPRL2"/>
    <property type="match status" value="1"/>
</dbReference>
<organism evidence="2 3">
    <name type="scientific">Dermatophagoides farinae</name>
    <name type="common">American house dust mite</name>
    <dbReference type="NCBI Taxonomy" id="6954"/>
    <lineage>
        <taxon>Eukaryota</taxon>
        <taxon>Metazoa</taxon>
        <taxon>Ecdysozoa</taxon>
        <taxon>Arthropoda</taxon>
        <taxon>Chelicerata</taxon>
        <taxon>Arachnida</taxon>
        <taxon>Acari</taxon>
        <taxon>Acariformes</taxon>
        <taxon>Sarcoptiformes</taxon>
        <taxon>Astigmata</taxon>
        <taxon>Psoroptidia</taxon>
        <taxon>Analgoidea</taxon>
        <taxon>Pyroglyphidae</taxon>
        <taxon>Dermatophagoidinae</taxon>
        <taxon>Dermatophagoides</taxon>
    </lineage>
</organism>
<protein>
    <submittedName>
        <fullName evidence="2">Nitrogen permease regulator-like 2</fullName>
    </submittedName>
</protein>
<dbReference type="Proteomes" id="UP000790347">
    <property type="component" value="Unassembled WGS sequence"/>
</dbReference>
<sequence>MIHRFHILSIDFTADSCFLVPCHVLLRMRSNHLFDKIPKGIDAIIFCEFDVHLGPVLKHQYPENYVTKETFESLSVYLIPKPELYGKLITITAYGMKILGYPVSITDAKYQRNQLIFNLCFVFSHFTSTTQYEPIIHKLAHYLIDLEAEMGFISKKDIGPKLSNYLVTIRDDLNASALSTTIHLKLTKVQTNPRQVEDYHVPILNSNHFNTKNICQWDLTTQQIYYYIDGVNHVSKIAFMADVDINLVKACIQNLIYYGLVSLVPIFLYSNVYVTTPKIRLLLENPMLRDECLREIRKDGSIVEPSLKKILQLYSNMCPGMTVKDLCQRFVPHSNGIDEQKLVKFGIMKGIIRRIQKYPIQLNEPIEEESDPYARVNSPTLTQSLMMNRSTSSPQSNTSTVHYSKDIYTYFDGKHSYDQLCCEFNRTYQEIENKVEKNPAVVVCWK</sequence>
<name>A0A922I3G2_DERFA</name>
<dbReference type="GO" id="GO:1990130">
    <property type="term" value="C:GATOR1 complex"/>
    <property type="evidence" value="ECO:0007669"/>
    <property type="project" value="TreeGrafter"/>
</dbReference>
<dbReference type="EMBL" id="ASGP02000002">
    <property type="protein sequence ID" value="KAH9521326.1"/>
    <property type="molecule type" value="Genomic_DNA"/>
</dbReference>
<dbReference type="GO" id="GO:0034198">
    <property type="term" value="P:cellular response to amino acid starvation"/>
    <property type="evidence" value="ECO:0007669"/>
    <property type="project" value="TreeGrafter"/>
</dbReference>
<dbReference type="GO" id="GO:0005096">
    <property type="term" value="F:GTPase activator activity"/>
    <property type="evidence" value="ECO:0007669"/>
    <property type="project" value="TreeGrafter"/>
</dbReference>